<sequence>MNLWKSPGQLAYERDLAARPNYQDGPRRPSWSRLGDVAKDSWERNPSDRNREEAFAQLRAHGIESYCQQICGGGYCGTGSVCQYGIDAETEMPVGFYPPSEGQDVRPD</sequence>
<organism evidence="2 3">
    <name type="scientific">Cupriavidus pauculus</name>
    <dbReference type="NCBI Taxonomy" id="82633"/>
    <lineage>
        <taxon>Bacteria</taxon>
        <taxon>Pseudomonadati</taxon>
        <taxon>Pseudomonadota</taxon>
        <taxon>Betaproteobacteria</taxon>
        <taxon>Burkholderiales</taxon>
        <taxon>Burkholderiaceae</taxon>
        <taxon>Cupriavidus</taxon>
    </lineage>
</organism>
<dbReference type="OrthoDB" id="9980926at2"/>
<dbReference type="RefSeq" id="WP_150374066.1">
    <property type="nucleotide sequence ID" value="NZ_CP044066.1"/>
</dbReference>
<feature type="region of interest" description="Disordered" evidence="1">
    <location>
        <begin position="17"/>
        <end position="49"/>
    </location>
</feature>
<dbReference type="Proteomes" id="UP000322822">
    <property type="component" value="Plasmid unnamed1"/>
</dbReference>
<gene>
    <name evidence="2" type="ORF">FOB72_17765</name>
</gene>
<proteinExistence type="predicted"/>
<protein>
    <submittedName>
        <fullName evidence="2">Uncharacterized protein</fullName>
    </submittedName>
</protein>
<reference evidence="2 3" key="1">
    <citation type="submission" date="2019-09" db="EMBL/GenBank/DDBJ databases">
        <title>FDA dAtabase for Regulatory Grade micrObial Sequences (FDA-ARGOS): Supporting development and validation of Infectious Disease Dx tests.</title>
        <authorList>
            <person name="Sciortino C."/>
            <person name="Tallon L."/>
            <person name="Sadzewicz L."/>
            <person name="Vavikolanu K."/>
            <person name="Mehta A."/>
            <person name="Aluvathingal J."/>
            <person name="Nadendla S."/>
            <person name="Nandy P."/>
            <person name="Geyer C."/>
            <person name="Yan Y."/>
            <person name="Sichtig H."/>
        </authorList>
    </citation>
    <scope>NUCLEOTIDE SEQUENCE [LARGE SCALE GENOMIC DNA]</scope>
    <source>
        <strain evidence="2 3">FDAARGOS_664</strain>
        <plasmid evidence="2 3">unnamed1</plasmid>
    </source>
</reference>
<dbReference type="EMBL" id="CP044066">
    <property type="protein sequence ID" value="QET04001.1"/>
    <property type="molecule type" value="Genomic_DNA"/>
</dbReference>
<accession>A0A5P2H7C6</accession>
<evidence type="ECO:0000313" key="2">
    <source>
        <dbReference type="EMBL" id="QET04001.1"/>
    </source>
</evidence>
<geneLocation type="plasmid" evidence="2">
    <name>unnamed1</name>
</geneLocation>
<name>A0A5P2H7C6_9BURK</name>
<feature type="compositionally biased region" description="Basic and acidic residues" evidence="1">
    <location>
        <begin position="36"/>
        <end position="49"/>
    </location>
</feature>
<keyword evidence="2" id="KW-0614">Plasmid</keyword>
<evidence type="ECO:0000256" key="1">
    <source>
        <dbReference type="SAM" id="MobiDB-lite"/>
    </source>
</evidence>
<dbReference type="AlphaFoldDB" id="A0A5P2H7C6"/>
<evidence type="ECO:0000313" key="3">
    <source>
        <dbReference type="Proteomes" id="UP000322822"/>
    </source>
</evidence>